<sequence>MEIPAAHSCPQRSEAIADNFHISRQESGRRGGIKVRGRMPASDTASPPRDIKELWRRHHTCLGEIMCFAALLGVCVLPLLTLAFDPSDWEVTHVPGLSEPVNFKHYSGFLNAADGRQLHYWFMESQRSPADDPLLLWLTGGPGCSALSAVATESGPFRIGPLGVNVANMIFLESPAGVGFSYDPTEDYATDDTKATEDTYLALLDFFEKYPQFKKNDFYAIGDSYGGIFVSLVMQRILRNPQGLNLKHRAPVSGSPSQPLSRRRRTPVALHQSDLILHAARLCTVVACKGLVRGQRPRPMLRDNLTDDIARQAKPILWRQPSSETPAFHRAMRKKHIKADMKGLNYTTQHWTMREVIRELIDSGNLKTLIYNGDIDLVCTSLGGEWFVRSLGVQPTSDYKMWHAGPVIAGFVQTFDKNVTFVTVKGAGHLVPKDKTKESLHMISAFLSDAPLE</sequence>
<reference evidence="1" key="1">
    <citation type="submission" date="2020-05" db="EMBL/GenBank/DDBJ databases">
        <title>Large-scale comparative analyses of tick genomes elucidate their genetic diversity and vector capacities.</title>
        <authorList>
            <person name="Jia N."/>
            <person name="Wang J."/>
            <person name="Shi W."/>
            <person name="Du L."/>
            <person name="Sun Y."/>
            <person name="Zhan W."/>
            <person name="Jiang J."/>
            <person name="Wang Q."/>
            <person name="Zhang B."/>
            <person name="Ji P."/>
            <person name="Sakyi L.B."/>
            <person name="Cui X."/>
            <person name="Yuan T."/>
            <person name="Jiang B."/>
            <person name="Yang W."/>
            <person name="Lam T.T.-Y."/>
            <person name="Chang Q."/>
            <person name="Ding S."/>
            <person name="Wang X."/>
            <person name="Zhu J."/>
            <person name="Ruan X."/>
            <person name="Zhao L."/>
            <person name="Wei J."/>
            <person name="Que T."/>
            <person name="Du C."/>
            <person name="Cheng J."/>
            <person name="Dai P."/>
            <person name="Han X."/>
            <person name="Huang E."/>
            <person name="Gao Y."/>
            <person name="Liu J."/>
            <person name="Shao H."/>
            <person name="Ye R."/>
            <person name="Li L."/>
            <person name="Wei W."/>
            <person name="Wang X."/>
            <person name="Wang C."/>
            <person name="Yang T."/>
            <person name="Huo Q."/>
            <person name="Li W."/>
            <person name="Guo W."/>
            <person name="Chen H."/>
            <person name="Zhou L."/>
            <person name="Ni X."/>
            <person name="Tian J."/>
            <person name="Zhou Y."/>
            <person name="Sheng Y."/>
            <person name="Liu T."/>
            <person name="Pan Y."/>
            <person name="Xia L."/>
            <person name="Li J."/>
            <person name="Zhao F."/>
            <person name="Cao W."/>
        </authorList>
    </citation>
    <scope>NUCLEOTIDE SEQUENCE</scope>
    <source>
        <strain evidence="1">Dsil-2018</strain>
    </source>
</reference>
<organism evidence="1 2">
    <name type="scientific">Dermacentor silvarum</name>
    <name type="common">Tick</name>
    <dbReference type="NCBI Taxonomy" id="543639"/>
    <lineage>
        <taxon>Eukaryota</taxon>
        <taxon>Metazoa</taxon>
        <taxon>Ecdysozoa</taxon>
        <taxon>Arthropoda</taxon>
        <taxon>Chelicerata</taxon>
        <taxon>Arachnida</taxon>
        <taxon>Acari</taxon>
        <taxon>Parasitiformes</taxon>
        <taxon>Ixodida</taxon>
        <taxon>Ixodoidea</taxon>
        <taxon>Ixodidae</taxon>
        <taxon>Rhipicephalinae</taxon>
        <taxon>Dermacentor</taxon>
    </lineage>
</organism>
<evidence type="ECO:0000313" key="2">
    <source>
        <dbReference type="Proteomes" id="UP000821865"/>
    </source>
</evidence>
<accession>A0ACB8E3Z7</accession>
<protein>
    <submittedName>
        <fullName evidence="1">Uncharacterized protein</fullName>
    </submittedName>
</protein>
<proteinExistence type="predicted"/>
<name>A0ACB8E3Z7_DERSI</name>
<comment type="caution">
    <text evidence="1">The sequence shown here is derived from an EMBL/GenBank/DDBJ whole genome shotgun (WGS) entry which is preliminary data.</text>
</comment>
<gene>
    <name evidence="1" type="ORF">HPB49_025239</name>
</gene>
<keyword evidence="2" id="KW-1185">Reference proteome</keyword>
<dbReference type="EMBL" id="CM023470">
    <property type="protein sequence ID" value="KAH7981544.1"/>
    <property type="molecule type" value="Genomic_DNA"/>
</dbReference>
<evidence type="ECO:0000313" key="1">
    <source>
        <dbReference type="EMBL" id="KAH7981544.1"/>
    </source>
</evidence>
<dbReference type="Proteomes" id="UP000821865">
    <property type="component" value="Chromosome 1"/>
</dbReference>